<proteinExistence type="predicted"/>
<gene>
    <name evidence="1" type="ORF">SAMN02745671_01158</name>
</gene>
<organism evidence="1 2">
    <name type="scientific">Anaerovibrio lipolyticus DSM 3074</name>
    <dbReference type="NCBI Taxonomy" id="1120997"/>
    <lineage>
        <taxon>Bacteria</taxon>
        <taxon>Bacillati</taxon>
        <taxon>Bacillota</taxon>
        <taxon>Negativicutes</taxon>
        <taxon>Selenomonadales</taxon>
        <taxon>Selenomonadaceae</taxon>
        <taxon>Anaerovibrio</taxon>
    </lineage>
</organism>
<dbReference type="OrthoDB" id="5465354at2"/>
<sequence length="102" mass="11820">MPKYYSPDGNIEVWEQKPEGYYTVEEWQELHPAPAPPEPSIDEQLAELDARYNTKKTEYTTAYTAAVMRGDTETAEAIKDYLDTLDDDYDAEYDRIVGEEEE</sequence>
<dbReference type="EMBL" id="FQYW01000008">
    <property type="protein sequence ID" value="SHI61550.1"/>
    <property type="molecule type" value="Genomic_DNA"/>
</dbReference>
<dbReference type="AlphaFoldDB" id="A0A1M6CKL0"/>
<name>A0A1M6CKL0_9FIRM</name>
<dbReference type="Proteomes" id="UP000191240">
    <property type="component" value="Unassembled WGS sequence"/>
</dbReference>
<evidence type="ECO:0000313" key="2">
    <source>
        <dbReference type="Proteomes" id="UP000191240"/>
    </source>
</evidence>
<protein>
    <submittedName>
        <fullName evidence="1">Uncharacterized protein</fullName>
    </submittedName>
</protein>
<dbReference type="RefSeq" id="WP_080325631.1">
    <property type="nucleotide sequence ID" value="NZ_FQYW01000008.1"/>
</dbReference>
<evidence type="ECO:0000313" key="1">
    <source>
        <dbReference type="EMBL" id="SHI61550.1"/>
    </source>
</evidence>
<accession>A0A1M6CKL0</accession>
<reference evidence="1 2" key="1">
    <citation type="submission" date="2016-11" db="EMBL/GenBank/DDBJ databases">
        <authorList>
            <person name="Jaros S."/>
            <person name="Januszkiewicz K."/>
            <person name="Wedrychowicz H."/>
        </authorList>
    </citation>
    <scope>NUCLEOTIDE SEQUENCE [LARGE SCALE GENOMIC DNA]</scope>
    <source>
        <strain evidence="1 2">DSM 3074</strain>
    </source>
</reference>